<name>A0A8J5BV33_ZINOF</name>
<feature type="region of interest" description="Disordered" evidence="5">
    <location>
        <begin position="16"/>
        <end position="64"/>
    </location>
</feature>
<dbReference type="Gene3D" id="1.20.140.30">
    <property type="entry name" value="MOB kinase activator"/>
    <property type="match status" value="1"/>
</dbReference>
<evidence type="ECO:0000256" key="5">
    <source>
        <dbReference type="SAM" id="MobiDB-lite"/>
    </source>
</evidence>
<reference evidence="7 8" key="1">
    <citation type="submission" date="2020-08" db="EMBL/GenBank/DDBJ databases">
        <title>Plant Genome Project.</title>
        <authorList>
            <person name="Zhang R.-G."/>
        </authorList>
    </citation>
    <scope>NUCLEOTIDE SEQUENCE [LARGE SCALE GENOMIC DNA]</scope>
    <source>
        <tissue evidence="7">Rhizome</tissue>
    </source>
</reference>
<dbReference type="InterPro" id="IPR001841">
    <property type="entry name" value="Znf_RING"/>
</dbReference>
<dbReference type="InterPro" id="IPR036703">
    <property type="entry name" value="MOB_kinase_act_sf"/>
</dbReference>
<dbReference type="InterPro" id="IPR027370">
    <property type="entry name" value="Znf-RING_euk"/>
</dbReference>
<keyword evidence="1" id="KW-0479">Metal-binding</keyword>
<dbReference type="EMBL" id="JACMSC010000022">
    <property type="protein sequence ID" value="KAG6468018.1"/>
    <property type="molecule type" value="Genomic_DNA"/>
</dbReference>
<gene>
    <name evidence="7" type="ORF">ZIOFF_072584</name>
</gene>
<dbReference type="InterPro" id="IPR005301">
    <property type="entry name" value="MOB_kinase_act_fam"/>
</dbReference>
<feature type="compositionally biased region" description="Basic and acidic residues" evidence="5">
    <location>
        <begin position="346"/>
        <end position="368"/>
    </location>
</feature>
<dbReference type="CDD" id="cd16534">
    <property type="entry name" value="RING-HC_RNF5-like"/>
    <property type="match status" value="1"/>
</dbReference>
<feature type="region of interest" description="Disordered" evidence="5">
    <location>
        <begin position="341"/>
        <end position="399"/>
    </location>
</feature>
<feature type="compositionally biased region" description="Basic and acidic residues" evidence="5">
    <location>
        <begin position="594"/>
        <end position="603"/>
    </location>
</feature>
<dbReference type="SMART" id="SM01388">
    <property type="entry name" value="Mob1_phocein"/>
    <property type="match status" value="1"/>
</dbReference>
<organism evidence="7 8">
    <name type="scientific">Zingiber officinale</name>
    <name type="common">Ginger</name>
    <name type="synonym">Amomum zingiber</name>
    <dbReference type="NCBI Taxonomy" id="94328"/>
    <lineage>
        <taxon>Eukaryota</taxon>
        <taxon>Viridiplantae</taxon>
        <taxon>Streptophyta</taxon>
        <taxon>Embryophyta</taxon>
        <taxon>Tracheophyta</taxon>
        <taxon>Spermatophyta</taxon>
        <taxon>Magnoliopsida</taxon>
        <taxon>Liliopsida</taxon>
        <taxon>Zingiberales</taxon>
        <taxon>Zingiberaceae</taxon>
        <taxon>Zingiber</taxon>
    </lineage>
</organism>
<evidence type="ECO:0000313" key="8">
    <source>
        <dbReference type="Proteomes" id="UP000734854"/>
    </source>
</evidence>
<dbReference type="SMART" id="SM00184">
    <property type="entry name" value="RING"/>
    <property type="match status" value="1"/>
</dbReference>
<dbReference type="InterPro" id="IPR017907">
    <property type="entry name" value="Znf_RING_CS"/>
</dbReference>
<dbReference type="PANTHER" id="PTHR22599">
    <property type="entry name" value="MPS ONE BINDER KINASE ACTIVATOR-LIKE MOB"/>
    <property type="match status" value="1"/>
</dbReference>
<dbReference type="AlphaFoldDB" id="A0A8J5BV33"/>
<dbReference type="Pfam" id="PF13445">
    <property type="entry name" value="zf-RING_UBOX"/>
    <property type="match status" value="1"/>
</dbReference>
<sequence>MAGERGEVSGYLMDPCLYNSLPSLPPPESRDLGSPWSPSAHAPYSPSNVLSTPDVLPADPAHAADSVYPSSSELLLLYDEHDVTSSTSESPGVDGNEPLAREPLRLVRRDVDAQIAVPSPSQPSLRAGHDRVETAYAHVRLSELTARGNTLSAQHQLLQHPEYRFQRLLELLRIRRSITTEVQGLDAVPNPLTNPERLMHDIMQSHRAMEDAKKATESEKSGDVENKKDDSSAANFECNICYELAKAPVVTPCGHLYCWSCLYQWLHAHSVNSECPVCKGQVLEVNVTPIYGRGGDETKDLKQDNGDEESGLKIPPRPSANRIENLRPQLRQRLEEGIANSWRNSMNEDTHDEHRTGPRSSRRQERSSAARTAVRRRPVRRMQREEGRGSNSTGIGLRGDESLSYPIIPPLVFHGGVVPFQQAGLSSLSNSLEPLLQHRDSAGSVVAADQASASRGNPPDLAFSNHGYHASKVGKAPNKLYPNLKLLPETVLFFQKFIIAQLSCFKGLKGSNKLYPNLKLLAENSIVLSEIYRSTVTKLQRSERLEQAISSCDQAVACLRIFRDQKPSGRTRDAEFLVLFISLRAAEAPSSLRAIDDREERRGTNQRTFRPKKSAPSGSKGAQLRKHIDATLGSGNLREAVKLPPGEDLNEWLAVNTVDFFNQVNLLYGTLTEFCTPENCPTMTAGPKYEYRWADGVQIKKPIEVSAPKYVEYLMEWIEVQLDDESIFPQKLGTPFPPNFKDVVKTIFKRLFRVYAHIYHSHFQKIVSLKEEAHLNTCFKHFILFTYEFGLIDKKELAPLQELIESIIVPY</sequence>
<proteinExistence type="predicted"/>
<dbReference type="GO" id="GO:0008270">
    <property type="term" value="F:zinc ion binding"/>
    <property type="evidence" value="ECO:0007669"/>
    <property type="project" value="UniProtKB-KW"/>
</dbReference>
<dbReference type="PROSITE" id="PS00518">
    <property type="entry name" value="ZF_RING_1"/>
    <property type="match status" value="1"/>
</dbReference>
<comment type="caution">
    <text evidence="7">The sequence shown here is derived from an EMBL/GenBank/DDBJ whole genome shotgun (WGS) entry which is preliminary data.</text>
</comment>
<feature type="region of interest" description="Disordered" evidence="5">
    <location>
        <begin position="206"/>
        <end position="230"/>
    </location>
</feature>
<keyword evidence="2 4" id="KW-0863">Zinc-finger</keyword>
<dbReference type="Gene3D" id="3.30.40.10">
    <property type="entry name" value="Zinc/RING finger domain, C3HC4 (zinc finger)"/>
    <property type="match status" value="1"/>
</dbReference>
<dbReference type="PROSITE" id="PS50089">
    <property type="entry name" value="ZF_RING_2"/>
    <property type="match status" value="1"/>
</dbReference>
<evidence type="ECO:0000256" key="1">
    <source>
        <dbReference type="ARBA" id="ARBA00022723"/>
    </source>
</evidence>
<feature type="region of interest" description="Disordered" evidence="5">
    <location>
        <begin position="594"/>
        <end position="623"/>
    </location>
</feature>
<dbReference type="FunFam" id="1.20.140.30:FF:000001">
    <property type="entry name" value="MOB kinase activator 1A"/>
    <property type="match status" value="1"/>
</dbReference>
<protein>
    <recommendedName>
        <fullName evidence="6">RING-type domain-containing protein</fullName>
    </recommendedName>
</protein>
<evidence type="ECO:0000256" key="2">
    <source>
        <dbReference type="ARBA" id="ARBA00022771"/>
    </source>
</evidence>
<dbReference type="InterPro" id="IPR013083">
    <property type="entry name" value="Znf_RING/FYVE/PHD"/>
</dbReference>
<dbReference type="Proteomes" id="UP000734854">
    <property type="component" value="Unassembled WGS sequence"/>
</dbReference>
<feature type="region of interest" description="Disordered" evidence="5">
    <location>
        <begin position="290"/>
        <end position="325"/>
    </location>
</feature>
<keyword evidence="8" id="KW-1185">Reference proteome</keyword>
<evidence type="ECO:0000259" key="6">
    <source>
        <dbReference type="PROSITE" id="PS50089"/>
    </source>
</evidence>
<feature type="domain" description="RING-type" evidence="6">
    <location>
        <begin position="238"/>
        <end position="279"/>
    </location>
</feature>
<evidence type="ECO:0000256" key="4">
    <source>
        <dbReference type="PROSITE-ProRule" id="PRU00175"/>
    </source>
</evidence>
<dbReference type="Pfam" id="PF03637">
    <property type="entry name" value="Mob1_phocein"/>
    <property type="match status" value="1"/>
</dbReference>
<dbReference type="SUPFAM" id="SSF57850">
    <property type="entry name" value="RING/U-box"/>
    <property type="match status" value="1"/>
</dbReference>
<keyword evidence="3" id="KW-0862">Zinc</keyword>
<evidence type="ECO:0000256" key="3">
    <source>
        <dbReference type="ARBA" id="ARBA00022833"/>
    </source>
</evidence>
<evidence type="ECO:0000313" key="7">
    <source>
        <dbReference type="EMBL" id="KAG6468018.1"/>
    </source>
</evidence>
<feature type="compositionally biased region" description="Basic and acidic residues" evidence="5">
    <location>
        <begin position="294"/>
        <end position="305"/>
    </location>
</feature>
<dbReference type="SUPFAM" id="SSF101152">
    <property type="entry name" value="Mob1/phocein"/>
    <property type="match status" value="1"/>
</dbReference>
<accession>A0A8J5BV33</accession>